<accession>A0A317EZ02</accession>
<sequence length="115" mass="13148">MQDDSNMLSNKAREILEDSNCNLYVSVASFWEISIKQSLGKLKLEYTLDELSESCSANSILILPIQISALNILKDLPFLHRDPFDRIIVSTAVDMNFSLITKDINVHKYDVKLVW</sequence>
<dbReference type="InterPro" id="IPR002716">
    <property type="entry name" value="PIN_dom"/>
</dbReference>
<dbReference type="AlphaFoldDB" id="A0A317EZ02"/>
<proteinExistence type="predicted"/>
<evidence type="ECO:0000313" key="2">
    <source>
        <dbReference type="EMBL" id="PWS32121.1"/>
    </source>
</evidence>
<dbReference type="PANTHER" id="PTHR36173">
    <property type="entry name" value="RIBONUCLEASE VAPC16-RELATED"/>
    <property type="match status" value="1"/>
</dbReference>
<evidence type="ECO:0000259" key="1">
    <source>
        <dbReference type="Pfam" id="PF01850"/>
    </source>
</evidence>
<dbReference type="OrthoDB" id="9798990at2"/>
<organism evidence="2 3">
    <name type="scientific">Pedobacter paludis</name>
    <dbReference type="NCBI Taxonomy" id="2203212"/>
    <lineage>
        <taxon>Bacteria</taxon>
        <taxon>Pseudomonadati</taxon>
        <taxon>Bacteroidota</taxon>
        <taxon>Sphingobacteriia</taxon>
        <taxon>Sphingobacteriales</taxon>
        <taxon>Sphingobacteriaceae</taxon>
        <taxon>Pedobacter</taxon>
    </lineage>
</organism>
<dbReference type="Pfam" id="PF01850">
    <property type="entry name" value="PIN"/>
    <property type="match status" value="1"/>
</dbReference>
<dbReference type="CDD" id="cd09872">
    <property type="entry name" value="PIN_Sll0205-like"/>
    <property type="match status" value="1"/>
</dbReference>
<dbReference type="Proteomes" id="UP000245391">
    <property type="component" value="Unassembled WGS sequence"/>
</dbReference>
<name>A0A317EZ02_9SPHI</name>
<gene>
    <name evidence="2" type="ORF">DF947_10115</name>
</gene>
<dbReference type="PANTHER" id="PTHR36173:SF2">
    <property type="entry name" value="RIBONUCLEASE VAPC16"/>
    <property type="match status" value="1"/>
</dbReference>
<dbReference type="InterPro" id="IPR041705">
    <property type="entry name" value="PIN_Sll0205"/>
</dbReference>
<dbReference type="InterPro" id="IPR052919">
    <property type="entry name" value="TA_system_RNase"/>
</dbReference>
<dbReference type="SUPFAM" id="SSF88723">
    <property type="entry name" value="PIN domain-like"/>
    <property type="match status" value="1"/>
</dbReference>
<dbReference type="InterPro" id="IPR029060">
    <property type="entry name" value="PIN-like_dom_sf"/>
</dbReference>
<evidence type="ECO:0000313" key="3">
    <source>
        <dbReference type="Proteomes" id="UP000245391"/>
    </source>
</evidence>
<feature type="domain" description="PIN" evidence="1">
    <location>
        <begin position="10"/>
        <end position="110"/>
    </location>
</feature>
<keyword evidence="3" id="KW-1185">Reference proteome</keyword>
<reference evidence="3" key="1">
    <citation type="submission" date="2018-05" db="EMBL/GenBank/DDBJ databases">
        <title>Pedobacter paludis sp. nov., isolated from wetland soil.</title>
        <authorList>
            <person name="Zhang Y."/>
        </authorList>
    </citation>
    <scope>NUCLEOTIDE SEQUENCE [LARGE SCALE GENOMIC DNA]</scope>
    <source>
        <strain evidence="3">R-8</strain>
    </source>
</reference>
<dbReference type="EMBL" id="QGNY01000003">
    <property type="protein sequence ID" value="PWS32121.1"/>
    <property type="molecule type" value="Genomic_DNA"/>
</dbReference>
<protein>
    <submittedName>
        <fullName evidence="2">PIN domain nuclease</fullName>
    </submittedName>
</protein>
<comment type="caution">
    <text evidence="2">The sequence shown here is derived from an EMBL/GenBank/DDBJ whole genome shotgun (WGS) entry which is preliminary data.</text>
</comment>